<evidence type="ECO:0000256" key="6">
    <source>
        <dbReference type="ARBA" id="ARBA00023080"/>
    </source>
</evidence>
<comment type="caution">
    <text evidence="7">Lacks conserved residue(s) required for the propagation of feature annotation.</text>
</comment>
<dbReference type="Pfam" id="PF01725">
    <property type="entry name" value="Ham1p_like"/>
    <property type="match status" value="1"/>
</dbReference>
<proteinExistence type="inferred from homology"/>
<gene>
    <name evidence="8" type="ORF">LMG7974_00440</name>
</gene>
<comment type="function">
    <text evidence="7">Pyrophosphatase that catalyzes the hydrolysis of nucleoside triphosphates to their monophosphate derivatives, with a high preference for the non-canonical purine nucleotides XTP (xanthosine triphosphate), dITP (deoxyinosine triphosphate) and ITP. Seems to function as a house-cleaning enzyme that removes non-canonical purine nucleotides from the nucleotide pool, thus preventing their incorporation into DNA/RNA and avoiding chromosomal lesions.</text>
</comment>
<feature type="binding site" evidence="7">
    <location>
        <begin position="7"/>
        <end position="12"/>
    </location>
    <ligand>
        <name>substrate</name>
    </ligand>
</feature>
<accession>A0ABN7K7E8</accession>
<name>A0ABN7K7E8_9BACT</name>
<comment type="caution">
    <text evidence="8">The sequence shown here is derived from an EMBL/GenBank/DDBJ whole genome shotgun (WGS) entry which is preliminary data.</text>
</comment>
<evidence type="ECO:0000256" key="5">
    <source>
        <dbReference type="ARBA" id="ARBA00022842"/>
    </source>
</evidence>
<feature type="binding site" evidence="7">
    <location>
        <position position="73"/>
    </location>
    <ligand>
        <name>substrate</name>
    </ligand>
</feature>
<keyword evidence="9" id="KW-1185">Reference proteome</keyword>
<feature type="binding site" evidence="7">
    <location>
        <begin position="182"/>
        <end position="183"/>
    </location>
    <ligand>
        <name>substrate</name>
    </ligand>
</feature>
<dbReference type="PANTHER" id="PTHR11067">
    <property type="entry name" value="INOSINE TRIPHOSPHATE PYROPHOSPHATASE/HAM1 PROTEIN"/>
    <property type="match status" value="1"/>
</dbReference>
<evidence type="ECO:0000256" key="1">
    <source>
        <dbReference type="ARBA" id="ARBA00008023"/>
    </source>
</evidence>
<reference evidence="8 9" key="1">
    <citation type="submission" date="2020-11" db="EMBL/GenBank/DDBJ databases">
        <authorList>
            <person name="Peeters C."/>
        </authorList>
    </citation>
    <scope>NUCLEOTIDE SEQUENCE [LARGE SCALE GENOMIC DNA]</scope>
    <source>
        <strain evidence="8 9">LMG 7974</strain>
    </source>
</reference>
<comment type="similarity">
    <text evidence="1 7">Belongs to the HAM1 NTPase family.</text>
</comment>
<dbReference type="HAMAP" id="MF_01405">
    <property type="entry name" value="Non_canon_purine_NTPase"/>
    <property type="match status" value="1"/>
</dbReference>
<protein>
    <recommendedName>
        <fullName evidence="7">dITP/XTP pyrophosphatase</fullName>
        <ecNumber evidence="7">3.6.1.66</ecNumber>
    </recommendedName>
    <alternativeName>
        <fullName evidence="7">Non-canonical purine NTP pyrophosphatase</fullName>
    </alternativeName>
    <alternativeName>
        <fullName evidence="7">Non-standard purine NTP pyrophosphatase</fullName>
    </alternativeName>
    <alternativeName>
        <fullName evidence="7">Nucleoside-triphosphate diphosphatase</fullName>
    </alternativeName>
    <alternativeName>
        <fullName evidence="7">Nucleoside-triphosphate pyrophosphatase</fullName>
        <shortName evidence="7">NTPase</shortName>
    </alternativeName>
</protein>
<comment type="subunit">
    <text evidence="7">Homodimer.</text>
</comment>
<comment type="catalytic activity">
    <reaction evidence="7">
        <text>ITP + H2O = IMP + diphosphate + H(+)</text>
        <dbReference type="Rhea" id="RHEA:29399"/>
        <dbReference type="ChEBI" id="CHEBI:15377"/>
        <dbReference type="ChEBI" id="CHEBI:15378"/>
        <dbReference type="ChEBI" id="CHEBI:33019"/>
        <dbReference type="ChEBI" id="CHEBI:58053"/>
        <dbReference type="ChEBI" id="CHEBI:61402"/>
        <dbReference type="EC" id="3.6.1.66"/>
    </reaction>
</comment>
<comment type="catalytic activity">
    <reaction evidence="7">
        <text>XTP + H2O = XMP + diphosphate + H(+)</text>
        <dbReference type="Rhea" id="RHEA:28610"/>
        <dbReference type="ChEBI" id="CHEBI:15377"/>
        <dbReference type="ChEBI" id="CHEBI:15378"/>
        <dbReference type="ChEBI" id="CHEBI:33019"/>
        <dbReference type="ChEBI" id="CHEBI:57464"/>
        <dbReference type="ChEBI" id="CHEBI:61314"/>
        <dbReference type="EC" id="3.6.1.66"/>
    </reaction>
</comment>
<keyword evidence="2 7" id="KW-0479">Metal-binding</keyword>
<dbReference type="Gene3D" id="3.90.950.10">
    <property type="match status" value="1"/>
</dbReference>
<comment type="cofactor">
    <cofactor evidence="7">
        <name>Mg(2+)</name>
        <dbReference type="ChEBI" id="CHEBI:18420"/>
    </cofactor>
    <text evidence="7">Binds 1 Mg(2+) ion per subunit.</text>
</comment>
<dbReference type="PANTHER" id="PTHR11067:SF9">
    <property type="entry name" value="INOSINE TRIPHOSPHATE PYROPHOSPHATASE"/>
    <property type="match status" value="1"/>
</dbReference>
<dbReference type="RefSeq" id="WP_229932263.1">
    <property type="nucleotide sequence ID" value="NZ_CAJHOF010000003.1"/>
</dbReference>
<evidence type="ECO:0000256" key="2">
    <source>
        <dbReference type="ARBA" id="ARBA00022723"/>
    </source>
</evidence>
<sequence length="201" mass="22443">MKIVLATSNKDKVKEIKEYLKEYEILALSDVIEPFEIVEDGDSFKQNALIKARAVYEKVSKIDENYVVLSDDSGISVNALGLRPGIHSARYSGENATDATNRKKLIDELNALSLEKSDAYYTACIAVVSKYGEYTTHGFMHGVVINQELGKNGFGYDFMFIANGFDKTIAQLDESVKLEISHRSKGLELAKYVLKMLAKKL</sequence>
<feature type="binding site" evidence="7">
    <location>
        <position position="72"/>
    </location>
    <ligand>
        <name>Mg(2+)</name>
        <dbReference type="ChEBI" id="CHEBI:18420"/>
    </ligand>
</feature>
<evidence type="ECO:0000313" key="8">
    <source>
        <dbReference type="EMBL" id="CAD7287561.1"/>
    </source>
</evidence>
<evidence type="ECO:0000256" key="3">
    <source>
        <dbReference type="ARBA" id="ARBA00022741"/>
    </source>
</evidence>
<comment type="catalytic activity">
    <reaction evidence="7">
        <text>dITP + H2O = dIMP + diphosphate + H(+)</text>
        <dbReference type="Rhea" id="RHEA:28342"/>
        <dbReference type="ChEBI" id="CHEBI:15377"/>
        <dbReference type="ChEBI" id="CHEBI:15378"/>
        <dbReference type="ChEBI" id="CHEBI:33019"/>
        <dbReference type="ChEBI" id="CHEBI:61194"/>
        <dbReference type="ChEBI" id="CHEBI:61382"/>
        <dbReference type="EC" id="3.6.1.66"/>
    </reaction>
</comment>
<evidence type="ECO:0000256" key="7">
    <source>
        <dbReference type="HAMAP-Rule" id="MF_01405"/>
    </source>
</evidence>
<evidence type="ECO:0000313" key="9">
    <source>
        <dbReference type="Proteomes" id="UP000789803"/>
    </source>
</evidence>
<feature type="active site" description="Proton acceptor" evidence="7">
    <location>
        <position position="72"/>
    </location>
</feature>
<dbReference type="InterPro" id="IPR002637">
    <property type="entry name" value="RdgB/HAM1"/>
</dbReference>
<organism evidence="8 9">
    <name type="scientific">Campylobacter majalis</name>
    <dbReference type="NCBI Taxonomy" id="2790656"/>
    <lineage>
        <taxon>Bacteria</taxon>
        <taxon>Pseudomonadati</taxon>
        <taxon>Campylobacterota</taxon>
        <taxon>Epsilonproteobacteria</taxon>
        <taxon>Campylobacterales</taxon>
        <taxon>Campylobacteraceae</taxon>
        <taxon>Campylobacter</taxon>
    </lineage>
</organism>
<dbReference type="Proteomes" id="UP000789803">
    <property type="component" value="Unassembled WGS sequence"/>
</dbReference>
<dbReference type="EMBL" id="CAJHOF010000003">
    <property type="protein sequence ID" value="CAD7287561.1"/>
    <property type="molecule type" value="Genomic_DNA"/>
</dbReference>
<dbReference type="InterPro" id="IPR020922">
    <property type="entry name" value="dITP/XTP_pyrophosphatase"/>
</dbReference>
<dbReference type="EC" id="3.6.1.66" evidence="7"/>
<keyword evidence="3 7" id="KW-0547">Nucleotide-binding</keyword>
<feature type="binding site" evidence="7">
    <location>
        <begin position="154"/>
        <end position="157"/>
    </location>
    <ligand>
        <name>substrate</name>
    </ligand>
</feature>
<evidence type="ECO:0000256" key="4">
    <source>
        <dbReference type="ARBA" id="ARBA00022801"/>
    </source>
</evidence>
<keyword evidence="6 7" id="KW-0546">Nucleotide metabolism</keyword>
<keyword evidence="4 7" id="KW-0378">Hydrolase</keyword>
<dbReference type="SUPFAM" id="SSF52972">
    <property type="entry name" value="ITPase-like"/>
    <property type="match status" value="1"/>
</dbReference>
<dbReference type="CDD" id="cd00515">
    <property type="entry name" value="HAM1"/>
    <property type="match status" value="1"/>
</dbReference>
<feature type="binding site" evidence="7">
    <location>
        <position position="177"/>
    </location>
    <ligand>
        <name>substrate</name>
    </ligand>
</feature>
<dbReference type="InterPro" id="IPR029001">
    <property type="entry name" value="ITPase-like_fam"/>
</dbReference>
<keyword evidence="5 7" id="KW-0460">Magnesium</keyword>
<dbReference type="GO" id="GO:0036220">
    <property type="term" value="F:ITP diphosphatase activity"/>
    <property type="evidence" value="ECO:0007669"/>
    <property type="project" value="UniProtKB-EC"/>
</dbReference>